<feature type="compositionally biased region" description="Basic and acidic residues" evidence="1">
    <location>
        <begin position="306"/>
        <end position="315"/>
    </location>
</feature>
<reference evidence="2" key="1">
    <citation type="journal article" date="2023" name="PhytoFront">
        <title>Draft Genome Resources of Seven Strains of Tilletia horrida, Causal Agent of Kernel Smut of Rice.</title>
        <authorList>
            <person name="Khanal S."/>
            <person name="Antony Babu S."/>
            <person name="Zhou X.G."/>
        </authorList>
    </citation>
    <scope>NUCLEOTIDE SEQUENCE</scope>
    <source>
        <strain evidence="2">TX6</strain>
    </source>
</reference>
<feature type="region of interest" description="Disordered" evidence="1">
    <location>
        <begin position="255"/>
        <end position="315"/>
    </location>
</feature>
<evidence type="ECO:0000256" key="1">
    <source>
        <dbReference type="SAM" id="MobiDB-lite"/>
    </source>
</evidence>
<dbReference type="EMBL" id="JAPDMZ010000105">
    <property type="protein sequence ID" value="KAK0549779.1"/>
    <property type="molecule type" value="Genomic_DNA"/>
</dbReference>
<comment type="caution">
    <text evidence="2">The sequence shown here is derived from an EMBL/GenBank/DDBJ whole genome shotgun (WGS) entry which is preliminary data.</text>
</comment>
<organism evidence="2 3">
    <name type="scientific">Tilletia horrida</name>
    <dbReference type="NCBI Taxonomy" id="155126"/>
    <lineage>
        <taxon>Eukaryota</taxon>
        <taxon>Fungi</taxon>
        <taxon>Dikarya</taxon>
        <taxon>Basidiomycota</taxon>
        <taxon>Ustilaginomycotina</taxon>
        <taxon>Exobasidiomycetes</taxon>
        <taxon>Tilletiales</taxon>
        <taxon>Tilletiaceae</taxon>
        <taxon>Tilletia</taxon>
    </lineage>
</organism>
<proteinExistence type="predicted"/>
<feature type="compositionally biased region" description="Low complexity" evidence="1">
    <location>
        <begin position="55"/>
        <end position="67"/>
    </location>
</feature>
<feature type="region of interest" description="Disordered" evidence="1">
    <location>
        <begin position="518"/>
        <end position="662"/>
    </location>
</feature>
<dbReference type="Proteomes" id="UP001176517">
    <property type="component" value="Unassembled WGS sequence"/>
</dbReference>
<evidence type="ECO:0000313" key="2">
    <source>
        <dbReference type="EMBL" id="KAK0549779.1"/>
    </source>
</evidence>
<sequence length="662" mass="70862">MTLPLPHQQGPSPATISALVEGIEIAQKAVHDAEATLRYASDILHFARSELSLLQQQQAAQQSPQSQHPVELPQPSAQSRSSDRGADSSPSSVGTQKLLRRSSSFPARNIERPSPNDQLHLADASFQSGTTQHLAAALPQFPPAPSGLTLPRTNTPELLHQPQSLASPKLPAEARPVSYASGISSVWNAVFESPTREELHHASPRRIDLPKPAARRAETLVPSPPDSPHRRVLSATSLIQKFYQPRLALARDSLVKTDSEGSSDEEQPIPPKVSPSAPRPVLPPPAEPSSAEQSLPDSAPVKRSKSRLDASKEEAVRSWARAVVHPARVSVTQRPIMDASKSPVTNLKPLISSPNAQSRIKALPTIGPIASTPIKTISPLKHLGSALALKIANADPRKQAFQPIPPFQGSRALSFTRATQTGTVSRADTVPETAKHTPSQNFMIKSAHKLTLQTSPLKRSTSLANKTSSPRARLSRSGSLSISPQGTSCSWSVLDLVREETDASDVLQEIINGSASASVFAEEDESDRETVAAGQQQDGRSRGHVPGTVLASPQIRSQCSDDGRSSSPTTSGSNRTMTFGDKRTPTVMTPTTSVTPCAPSVTSASPNGPIEETIEHLVNRYTQSRSRRNSAGSSQRDHASVPPPPPLVPDPPFPPNYIDLDR</sequence>
<feature type="region of interest" description="Disordered" evidence="1">
    <location>
        <begin position="55"/>
        <end position="117"/>
    </location>
</feature>
<protein>
    <submittedName>
        <fullName evidence="2">Uncharacterized protein</fullName>
    </submittedName>
</protein>
<accession>A0AAN6JRA1</accession>
<dbReference type="AlphaFoldDB" id="A0AAN6JRA1"/>
<feature type="compositionally biased region" description="Polar residues" evidence="1">
    <location>
        <begin position="620"/>
        <end position="634"/>
    </location>
</feature>
<feature type="compositionally biased region" description="Polar residues" evidence="1">
    <location>
        <begin position="565"/>
        <end position="577"/>
    </location>
</feature>
<feature type="compositionally biased region" description="Pro residues" evidence="1">
    <location>
        <begin position="268"/>
        <end position="287"/>
    </location>
</feature>
<evidence type="ECO:0000313" key="3">
    <source>
        <dbReference type="Proteomes" id="UP001176517"/>
    </source>
</evidence>
<keyword evidence="3" id="KW-1185">Reference proteome</keyword>
<name>A0AAN6JRA1_9BASI</name>
<feature type="compositionally biased region" description="Pro residues" evidence="1">
    <location>
        <begin position="641"/>
        <end position="655"/>
    </location>
</feature>
<feature type="compositionally biased region" description="Low complexity" evidence="1">
    <location>
        <begin position="585"/>
        <end position="596"/>
    </location>
</feature>
<gene>
    <name evidence="2" type="ORF">OC846_003935</name>
</gene>
<feature type="region of interest" description="Disordered" evidence="1">
    <location>
        <begin position="454"/>
        <end position="486"/>
    </location>
</feature>